<protein>
    <recommendedName>
        <fullName evidence="1">LTD domain-containing protein</fullName>
    </recommendedName>
</protein>
<name>X1R878_9ZZZZ</name>
<comment type="caution">
    <text evidence="2">The sequence shown here is derived from an EMBL/GenBank/DDBJ whole genome shotgun (WGS) entry which is preliminary data.</text>
</comment>
<dbReference type="Gene3D" id="2.60.40.1260">
    <property type="entry name" value="Lamin Tail domain"/>
    <property type="match status" value="1"/>
</dbReference>
<dbReference type="EMBL" id="BARW01013169">
    <property type="protein sequence ID" value="GAI76927.1"/>
    <property type="molecule type" value="Genomic_DNA"/>
</dbReference>
<accession>X1R878</accession>
<gene>
    <name evidence="2" type="ORF">S12H4_24328</name>
</gene>
<proteinExistence type="predicted"/>
<feature type="non-terminal residue" evidence="2">
    <location>
        <position position="1"/>
    </location>
</feature>
<dbReference type="InterPro" id="IPR036415">
    <property type="entry name" value="Lamin_tail_dom_sf"/>
</dbReference>
<feature type="domain" description="LTD" evidence="1">
    <location>
        <begin position="78"/>
        <end position="126"/>
    </location>
</feature>
<reference evidence="2" key="1">
    <citation type="journal article" date="2014" name="Front. Microbiol.">
        <title>High frequency of phylogenetically diverse reductive dehalogenase-homologous genes in deep subseafloor sedimentary metagenomes.</title>
        <authorList>
            <person name="Kawai M."/>
            <person name="Futagami T."/>
            <person name="Toyoda A."/>
            <person name="Takaki Y."/>
            <person name="Nishi S."/>
            <person name="Hori S."/>
            <person name="Arai W."/>
            <person name="Tsubouchi T."/>
            <person name="Morono Y."/>
            <person name="Uchiyama I."/>
            <person name="Ito T."/>
            <person name="Fujiyama A."/>
            <person name="Inagaki F."/>
            <person name="Takami H."/>
        </authorList>
    </citation>
    <scope>NUCLEOTIDE SEQUENCE</scope>
    <source>
        <strain evidence="2">Expedition CK06-06</strain>
    </source>
</reference>
<dbReference type="Pfam" id="PF00932">
    <property type="entry name" value="LTD"/>
    <property type="match status" value="1"/>
</dbReference>
<evidence type="ECO:0000313" key="2">
    <source>
        <dbReference type="EMBL" id="GAI76927.1"/>
    </source>
</evidence>
<dbReference type="InterPro" id="IPR001322">
    <property type="entry name" value="Lamin_tail_dom"/>
</dbReference>
<dbReference type="SUPFAM" id="SSF74853">
    <property type="entry name" value="Lamin A/C globular tail domain"/>
    <property type="match status" value="1"/>
</dbReference>
<dbReference type="AlphaFoldDB" id="X1R878"/>
<sequence>LNDGGERIRLEDAIGQMILDFDYKDGWRSITDGDGFSLTIIDPANTDPYGWNEKDSWRASAYHSGSPGEDDSGIIPEPGAVVINEVLAHSHAEAADWIELHNTTNVSIDIGGWFLSDSSSDLTKYRSRSGQRADKSPEQTNC</sequence>
<organism evidence="2">
    <name type="scientific">marine sediment metagenome</name>
    <dbReference type="NCBI Taxonomy" id="412755"/>
    <lineage>
        <taxon>unclassified sequences</taxon>
        <taxon>metagenomes</taxon>
        <taxon>ecological metagenomes</taxon>
    </lineage>
</organism>
<evidence type="ECO:0000259" key="1">
    <source>
        <dbReference type="Pfam" id="PF00932"/>
    </source>
</evidence>